<organism evidence="1 2">
    <name type="scientific">candidate division WOR-3 bacterium 4484_100</name>
    <dbReference type="NCBI Taxonomy" id="1936077"/>
    <lineage>
        <taxon>Bacteria</taxon>
        <taxon>Bacteria division WOR-3</taxon>
    </lineage>
</organism>
<dbReference type="AlphaFoldDB" id="A0A1V4QFM7"/>
<proteinExistence type="predicted"/>
<evidence type="ECO:0000313" key="2">
    <source>
        <dbReference type="Proteomes" id="UP000191663"/>
    </source>
</evidence>
<name>A0A1V4QFM7_UNCW3</name>
<gene>
    <name evidence="1" type="ORF">BXT86_05190</name>
</gene>
<reference evidence="2" key="1">
    <citation type="submission" date="2017-01" db="EMBL/GenBank/DDBJ databases">
        <title>Novel pathways for hydrocarbon cycling and metabolic interdependencies in hydrothermal sediment communities.</title>
        <authorList>
            <person name="Dombrowski N."/>
            <person name="Seitz K."/>
            <person name="Teske A."/>
            <person name="Baker B."/>
        </authorList>
    </citation>
    <scope>NUCLEOTIDE SEQUENCE [LARGE SCALE GENOMIC DNA]</scope>
</reference>
<dbReference type="SUPFAM" id="SSF53335">
    <property type="entry name" value="S-adenosyl-L-methionine-dependent methyltransferases"/>
    <property type="match status" value="1"/>
</dbReference>
<dbReference type="EMBL" id="MUKB01000090">
    <property type="protein sequence ID" value="OPX17685.1"/>
    <property type="molecule type" value="Genomic_DNA"/>
</dbReference>
<dbReference type="CDD" id="cd02440">
    <property type="entry name" value="AdoMet_MTases"/>
    <property type="match status" value="1"/>
</dbReference>
<dbReference type="InterPro" id="IPR029063">
    <property type="entry name" value="SAM-dependent_MTases_sf"/>
</dbReference>
<dbReference type="Gene3D" id="3.40.50.150">
    <property type="entry name" value="Vaccinia Virus protein VP39"/>
    <property type="match status" value="1"/>
</dbReference>
<comment type="caution">
    <text evidence="1">The sequence shown here is derived from an EMBL/GenBank/DDBJ whole genome shotgun (WGS) entry which is preliminary data.</text>
</comment>
<accession>A0A1V4QFM7</accession>
<dbReference type="Proteomes" id="UP000191663">
    <property type="component" value="Unassembled WGS sequence"/>
</dbReference>
<dbReference type="Pfam" id="PF13489">
    <property type="entry name" value="Methyltransf_23"/>
    <property type="match status" value="1"/>
</dbReference>
<protein>
    <submittedName>
        <fullName evidence="1">Uncharacterized protein</fullName>
    </submittedName>
</protein>
<sequence length="259" mass="30189">MDKIEQRRAVLRPLIAQARPGLIVEFGCGSGFVLEMLSERYSNSVIVGVDRRFERLKNVTEKGLKNTALLSGDVSGCLFLDETFDTGLFIAVLHEIFSRLGVEGLVRTFEIAHAVLKKNGILLIQDFLKPEPEPVELIFRSEAIERRFYRFAREFRPRKVWYEAIDGGVRTDVADVVEFVSKCHAVEEKHWQEEMNETHFFFTESEYLEILRRVGFTVRDAKKVQRIEDWRAEIGDTIEVRSKHHYPDQWIQLVLKKED</sequence>
<evidence type="ECO:0000313" key="1">
    <source>
        <dbReference type="EMBL" id="OPX17685.1"/>
    </source>
</evidence>